<protein>
    <recommendedName>
        <fullName evidence="1">RRN6 beta-propeller domain-containing protein</fullName>
    </recommendedName>
</protein>
<feature type="domain" description="RRN6 beta-propeller" evidence="1">
    <location>
        <begin position="53"/>
        <end position="141"/>
    </location>
</feature>
<dbReference type="EMBL" id="JAPFFF010000002">
    <property type="protein sequence ID" value="KAK8895694.1"/>
    <property type="molecule type" value="Genomic_DNA"/>
</dbReference>
<accession>A0ABR2KX54</accession>
<name>A0ABR2KX54_9EUKA</name>
<dbReference type="InterPro" id="IPR015943">
    <property type="entry name" value="WD40/YVTN_repeat-like_dom_sf"/>
</dbReference>
<organism evidence="2 3">
    <name type="scientific">Tritrichomonas musculus</name>
    <dbReference type="NCBI Taxonomy" id="1915356"/>
    <lineage>
        <taxon>Eukaryota</taxon>
        <taxon>Metamonada</taxon>
        <taxon>Parabasalia</taxon>
        <taxon>Tritrichomonadida</taxon>
        <taxon>Tritrichomonadidae</taxon>
        <taxon>Tritrichomonas</taxon>
    </lineage>
</organism>
<reference evidence="2 3" key="1">
    <citation type="submission" date="2024-04" db="EMBL/GenBank/DDBJ databases">
        <title>Tritrichomonas musculus Genome.</title>
        <authorList>
            <person name="Alves-Ferreira E."/>
            <person name="Grigg M."/>
            <person name="Lorenzi H."/>
            <person name="Galac M."/>
        </authorList>
    </citation>
    <scope>NUCLEOTIDE SEQUENCE [LARGE SCALE GENOMIC DNA]</scope>
    <source>
        <strain evidence="2 3">EAF2021</strain>
    </source>
</reference>
<sequence>MSNSIDLLDPEVILKYGTNVSALDDFERFAQSYLELHDKYDYSMIKRIEEFPNKVGFIDDIYHFYVLTDSGLIIYETNQETGIVNEFYRFQTSNKIQNVSQNPHNPYLFALLTNGEIVVFNFSTKESQAINLDKKVTQVSWLSNNSCLVCLFYDLLMAVIDLGKCQVQTTKTKIESKIDSHFLISHPNHNIAAVCDDQLRLIDFRESAKIRNFVLKKKATSISWLPQNYFGCAVGYSDGCIDFFSFDKDSVVMSQNVISQPIRGIEFCPTNSCSVSLIVDKDILFVSMPSWGFGSLGKVASYKTHLAPIVDAHWISDDVNTSMITCDNDHMVHIFDVPEEYMPIYEP</sequence>
<comment type="caution">
    <text evidence="2">The sequence shown here is derived from an EMBL/GenBank/DDBJ whole genome shotgun (WGS) entry which is preliminary data.</text>
</comment>
<evidence type="ECO:0000313" key="3">
    <source>
        <dbReference type="Proteomes" id="UP001470230"/>
    </source>
</evidence>
<dbReference type="Gene3D" id="2.130.10.10">
    <property type="entry name" value="YVTN repeat-like/Quinoprotein amine dehydrogenase"/>
    <property type="match status" value="1"/>
</dbReference>
<evidence type="ECO:0000313" key="2">
    <source>
        <dbReference type="EMBL" id="KAK8895694.1"/>
    </source>
</evidence>
<dbReference type="InterPro" id="IPR036322">
    <property type="entry name" value="WD40_repeat_dom_sf"/>
</dbReference>
<dbReference type="Pfam" id="PF10214">
    <property type="entry name" value="Rrn6_beta-prop"/>
    <property type="match status" value="1"/>
</dbReference>
<dbReference type="InterPro" id="IPR048535">
    <property type="entry name" value="RRN6_beta-prop"/>
</dbReference>
<keyword evidence="3" id="KW-1185">Reference proteome</keyword>
<proteinExistence type="predicted"/>
<gene>
    <name evidence="2" type="ORF">M9Y10_013578</name>
</gene>
<dbReference type="SUPFAM" id="SSF50978">
    <property type="entry name" value="WD40 repeat-like"/>
    <property type="match status" value="1"/>
</dbReference>
<dbReference type="Proteomes" id="UP001470230">
    <property type="component" value="Unassembled WGS sequence"/>
</dbReference>
<evidence type="ECO:0000259" key="1">
    <source>
        <dbReference type="Pfam" id="PF10214"/>
    </source>
</evidence>